<dbReference type="Pfam" id="PF13602">
    <property type="entry name" value="ADH_zinc_N_2"/>
    <property type="match status" value="1"/>
</dbReference>
<dbReference type="Gene3D" id="3.90.180.10">
    <property type="entry name" value="Medium-chain alcohol dehydrogenases, catalytic domain"/>
    <property type="match status" value="1"/>
</dbReference>
<dbReference type="EMBL" id="CP134879">
    <property type="protein sequence ID" value="WNM25487.1"/>
    <property type="molecule type" value="Genomic_DNA"/>
</dbReference>
<dbReference type="InterPro" id="IPR011032">
    <property type="entry name" value="GroES-like_sf"/>
</dbReference>
<dbReference type="PANTHER" id="PTHR44013:SF1">
    <property type="entry name" value="ZINC-TYPE ALCOHOL DEHYDROGENASE-LIKE PROTEIN C16A3.02C"/>
    <property type="match status" value="1"/>
</dbReference>
<accession>A0AA96F9X6</accession>
<reference evidence="1 2" key="1">
    <citation type="submission" date="2023-09" db="EMBL/GenBank/DDBJ databases">
        <title>Demequina sp. a novel bacteria isolated from Capsicum annuum.</title>
        <authorList>
            <person name="Humaira Z."/>
            <person name="Lee J."/>
            <person name="Cho D."/>
        </authorList>
    </citation>
    <scope>NUCLEOTIDE SEQUENCE [LARGE SCALE GENOMIC DNA]</scope>
    <source>
        <strain evidence="1 2">OYTSA14</strain>
    </source>
</reference>
<dbReference type="PANTHER" id="PTHR44013">
    <property type="entry name" value="ZINC-TYPE ALCOHOL DEHYDROGENASE-LIKE PROTEIN C16A3.02C"/>
    <property type="match status" value="1"/>
</dbReference>
<dbReference type="Proteomes" id="UP001304125">
    <property type="component" value="Chromosome"/>
</dbReference>
<organism evidence="1 2">
    <name type="scientific">Demequina capsici</name>
    <dbReference type="NCBI Taxonomy" id="3075620"/>
    <lineage>
        <taxon>Bacteria</taxon>
        <taxon>Bacillati</taxon>
        <taxon>Actinomycetota</taxon>
        <taxon>Actinomycetes</taxon>
        <taxon>Micrococcales</taxon>
        <taxon>Demequinaceae</taxon>
        <taxon>Demequina</taxon>
    </lineage>
</organism>
<keyword evidence="2" id="KW-1185">Reference proteome</keyword>
<dbReference type="AlphaFoldDB" id="A0AA96F9X6"/>
<name>A0AA96F9X6_9MICO</name>
<dbReference type="SUPFAM" id="SSF50129">
    <property type="entry name" value="GroES-like"/>
    <property type="match status" value="1"/>
</dbReference>
<protein>
    <submittedName>
        <fullName evidence="1">Zinc-binding dehydrogenase</fullName>
    </submittedName>
</protein>
<sequence>MHTSRTISAGADSTTSTAAGIDRGVWHLATGRPLAMRTFGLGRRRPRQPVMGTDVAGVVVALGAGATRFAVGDEVFGTADGSFAQLAIAEEERLDRLRRLAESGALRAAVGSRYPLERASDAVSDLAAGRIAGKSVVTVRDAR</sequence>
<evidence type="ECO:0000313" key="2">
    <source>
        <dbReference type="Proteomes" id="UP001304125"/>
    </source>
</evidence>
<gene>
    <name evidence="1" type="ORF">RN606_04900</name>
</gene>
<proteinExistence type="predicted"/>
<dbReference type="RefSeq" id="WP_313500489.1">
    <property type="nucleotide sequence ID" value="NZ_CP134879.1"/>
</dbReference>
<evidence type="ECO:0000313" key="1">
    <source>
        <dbReference type="EMBL" id="WNM25487.1"/>
    </source>
</evidence>
<dbReference type="InterPro" id="IPR052733">
    <property type="entry name" value="Chloroplast_QOR"/>
</dbReference>